<comment type="caution">
    <text evidence="3">The sequence shown here is derived from an EMBL/GenBank/DDBJ whole genome shotgun (WGS) entry which is preliminary data.</text>
</comment>
<feature type="transmembrane region" description="Helical" evidence="1">
    <location>
        <begin position="12"/>
        <end position="36"/>
    </location>
</feature>
<dbReference type="AlphaFoldDB" id="W6K4J7"/>
<evidence type="ECO:0000259" key="2">
    <source>
        <dbReference type="Pfam" id="PF09851"/>
    </source>
</evidence>
<dbReference type="RefSeq" id="WP_048695347.1">
    <property type="nucleotide sequence ID" value="NZ_HG764815.1"/>
</dbReference>
<keyword evidence="1" id="KW-0472">Membrane</keyword>
<keyword evidence="1" id="KW-0812">Transmembrane</keyword>
<reference evidence="3 4" key="1">
    <citation type="journal article" date="2013" name="ISME J.">
        <title>A metabolic model for members of the genus Tetrasphaera involved in enhanced biological phosphorus removal.</title>
        <authorList>
            <person name="Kristiansen R."/>
            <person name="Nguyen H.T.T."/>
            <person name="Saunders A.M."/>
            <person name="Nielsen J.L."/>
            <person name="Wimmer R."/>
            <person name="Le V.Q."/>
            <person name="McIlroy S.J."/>
            <person name="Petrovski S."/>
            <person name="Seviour R.J."/>
            <person name="Calteau A."/>
            <person name="Nielsen K.L."/>
            <person name="Nielsen P.H."/>
        </authorList>
    </citation>
    <scope>NUCLEOTIDE SEQUENCE [LARGE SCALE GENOMIC DNA]</scope>
    <source>
        <strain evidence="3 4">Ben110</strain>
    </source>
</reference>
<evidence type="ECO:0000313" key="4">
    <source>
        <dbReference type="Proteomes" id="UP000035763"/>
    </source>
</evidence>
<dbReference type="OrthoDB" id="3748887at2"/>
<protein>
    <recommendedName>
        <fullName evidence="2">SHOCT domain-containing protein</fullName>
    </recommendedName>
</protein>
<evidence type="ECO:0000256" key="1">
    <source>
        <dbReference type="SAM" id="Phobius"/>
    </source>
</evidence>
<evidence type="ECO:0000313" key="3">
    <source>
        <dbReference type="EMBL" id="CCH75134.1"/>
    </source>
</evidence>
<keyword evidence="4" id="KW-1185">Reference proteome</keyword>
<feature type="domain" description="SHOCT" evidence="2">
    <location>
        <begin position="48"/>
        <end position="73"/>
    </location>
</feature>
<dbReference type="InterPro" id="IPR018649">
    <property type="entry name" value="SHOCT"/>
</dbReference>
<gene>
    <name evidence="3" type="ORF">BN11_520009</name>
</gene>
<name>W6K4J7_9MICO</name>
<keyword evidence="1" id="KW-1133">Transmembrane helix</keyword>
<proteinExistence type="predicted"/>
<dbReference type="Pfam" id="PF09851">
    <property type="entry name" value="SHOCT"/>
    <property type="match status" value="1"/>
</dbReference>
<sequence>MMGWYHDGMGWGGWLLMTLAMVAFWALVVFAVVALFRGADPRTDRRTPEQILDERFARGEIDEVEYRIRRDALQANHHGSQPPATAPLP</sequence>
<dbReference type="Proteomes" id="UP000035763">
    <property type="component" value="Unassembled WGS sequence"/>
</dbReference>
<dbReference type="STRING" id="1193182.BN11_520009"/>
<accession>W6K4J7</accession>
<organism evidence="3 4">
    <name type="scientific">Nostocoides australiense Ben110</name>
    <dbReference type="NCBI Taxonomy" id="1193182"/>
    <lineage>
        <taxon>Bacteria</taxon>
        <taxon>Bacillati</taxon>
        <taxon>Actinomycetota</taxon>
        <taxon>Actinomycetes</taxon>
        <taxon>Micrococcales</taxon>
        <taxon>Intrasporangiaceae</taxon>
        <taxon>Nostocoides</taxon>
    </lineage>
</organism>
<dbReference type="EMBL" id="CAJA01000468">
    <property type="protein sequence ID" value="CCH75134.1"/>
    <property type="molecule type" value="Genomic_DNA"/>
</dbReference>